<dbReference type="Gene3D" id="2.30.110.10">
    <property type="entry name" value="Electron Transport, Fmn-binding Protein, Chain A"/>
    <property type="match status" value="1"/>
</dbReference>
<organism evidence="3 4">
    <name type="scientific">Paenibacillus taihuensis</name>
    <dbReference type="NCBI Taxonomy" id="1156355"/>
    <lineage>
        <taxon>Bacteria</taxon>
        <taxon>Bacillati</taxon>
        <taxon>Bacillota</taxon>
        <taxon>Bacilli</taxon>
        <taxon>Bacillales</taxon>
        <taxon>Paenibacillaceae</taxon>
        <taxon>Paenibacillus</taxon>
    </lineage>
</organism>
<dbReference type="EMBL" id="QTTN01000060">
    <property type="protein sequence ID" value="REE56437.1"/>
    <property type="molecule type" value="Genomic_DNA"/>
</dbReference>
<dbReference type="GO" id="GO:0070967">
    <property type="term" value="F:coenzyme F420 binding"/>
    <property type="evidence" value="ECO:0007669"/>
    <property type="project" value="TreeGrafter"/>
</dbReference>
<dbReference type="InterPro" id="IPR052019">
    <property type="entry name" value="F420H2_bilvrd_red/Heme_oxyg"/>
</dbReference>
<keyword evidence="4" id="KW-1185">Reference proteome</keyword>
<name>A0A3D9Q918_9BACL</name>
<evidence type="ECO:0000313" key="4">
    <source>
        <dbReference type="Proteomes" id="UP000256304"/>
    </source>
</evidence>
<comment type="caution">
    <text evidence="3">The sequence shown here is derived from an EMBL/GenBank/DDBJ whole genome shotgun (WGS) entry which is preliminary data.</text>
</comment>
<evidence type="ECO:0000313" key="3">
    <source>
        <dbReference type="EMBL" id="REE56437.1"/>
    </source>
</evidence>
<dbReference type="PIRSF" id="PIRSF004633">
    <property type="entry name" value="UCP_PLP_oxd"/>
    <property type="match status" value="1"/>
</dbReference>
<proteinExistence type="predicted"/>
<protein>
    <recommendedName>
        <fullName evidence="2">Pyridoxamine 5'-phosphate oxidase N-terminal domain-containing protein</fullName>
    </recommendedName>
</protein>
<gene>
    <name evidence="3" type="ORF">A8990_16025</name>
</gene>
<feature type="domain" description="Pyridoxamine 5'-phosphate oxidase N-terminal" evidence="2">
    <location>
        <begin position="9"/>
        <end position="138"/>
    </location>
</feature>
<dbReference type="PANTHER" id="PTHR35176:SF6">
    <property type="entry name" value="HEME OXYGENASE HI_0854-RELATED"/>
    <property type="match status" value="1"/>
</dbReference>
<dbReference type="SUPFAM" id="SSF50475">
    <property type="entry name" value="FMN-binding split barrel"/>
    <property type="match status" value="1"/>
</dbReference>
<keyword evidence="1" id="KW-0560">Oxidoreductase</keyword>
<dbReference type="GO" id="GO:0005829">
    <property type="term" value="C:cytosol"/>
    <property type="evidence" value="ECO:0007669"/>
    <property type="project" value="TreeGrafter"/>
</dbReference>
<sequence length="165" mass="19096">MKQPNIEELKEKYVAFVNSRKSLIISSQDEQGVPFISYAPYVQADGRLYIYISRISDHYRYVENNAHIHVMLIGDESASPNVFARERARWVCETQNLGNEGYEEIFALFDERFGDKMMCMLRGLDFSLFELTPSSGRYVVGFGQAFDVDLSGERFEHVVVDRKDK</sequence>
<dbReference type="RefSeq" id="WP_116192568.1">
    <property type="nucleotide sequence ID" value="NZ_QTTN01000060.1"/>
</dbReference>
<reference evidence="3 4" key="1">
    <citation type="submission" date="2018-08" db="EMBL/GenBank/DDBJ databases">
        <title>Genomic Encyclopedia of Type Strains, Phase III (KMG-III): the genomes of soil and plant-associated and newly described type strains.</title>
        <authorList>
            <person name="Whitman W."/>
        </authorList>
    </citation>
    <scope>NUCLEOTIDE SEQUENCE [LARGE SCALE GENOMIC DNA]</scope>
    <source>
        <strain evidence="3 4">CGMCC 1.10966</strain>
    </source>
</reference>
<dbReference type="AlphaFoldDB" id="A0A3D9Q918"/>
<dbReference type="InterPro" id="IPR011576">
    <property type="entry name" value="Pyridox_Oxase_N"/>
</dbReference>
<dbReference type="Pfam" id="PF01243">
    <property type="entry name" value="PNPOx_N"/>
    <property type="match status" value="1"/>
</dbReference>
<dbReference type="Proteomes" id="UP000256304">
    <property type="component" value="Unassembled WGS sequence"/>
</dbReference>
<evidence type="ECO:0000259" key="2">
    <source>
        <dbReference type="Pfam" id="PF01243"/>
    </source>
</evidence>
<evidence type="ECO:0000256" key="1">
    <source>
        <dbReference type="ARBA" id="ARBA00023002"/>
    </source>
</evidence>
<dbReference type="OrthoDB" id="5345368at2"/>
<accession>A0A3D9Q918</accession>
<dbReference type="InterPro" id="IPR012349">
    <property type="entry name" value="Split_barrel_FMN-bd"/>
</dbReference>
<dbReference type="InterPro" id="IPR014419">
    <property type="entry name" value="HutZ"/>
</dbReference>
<dbReference type="PANTHER" id="PTHR35176">
    <property type="entry name" value="HEME OXYGENASE HI_0854-RELATED"/>
    <property type="match status" value="1"/>
</dbReference>
<dbReference type="GO" id="GO:0016627">
    <property type="term" value="F:oxidoreductase activity, acting on the CH-CH group of donors"/>
    <property type="evidence" value="ECO:0007669"/>
    <property type="project" value="TreeGrafter"/>
</dbReference>